<reference evidence="2 3" key="1">
    <citation type="journal article" date="2015" name="Genome Biol.">
        <title>Comparative genomics of Steinernema reveals deeply conserved gene regulatory networks.</title>
        <authorList>
            <person name="Dillman A.R."/>
            <person name="Macchietto M."/>
            <person name="Porter C.F."/>
            <person name="Rogers A."/>
            <person name="Williams B."/>
            <person name="Antoshechkin I."/>
            <person name="Lee M.M."/>
            <person name="Goodwin Z."/>
            <person name="Lu X."/>
            <person name="Lewis E.E."/>
            <person name="Goodrich-Blair H."/>
            <person name="Stock S.P."/>
            <person name="Adams B.J."/>
            <person name="Sternberg P.W."/>
            <person name="Mortazavi A."/>
        </authorList>
    </citation>
    <scope>NUCLEOTIDE SEQUENCE [LARGE SCALE GENOMIC DNA]</scope>
    <source>
        <strain evidence="2 3">ALL</strain>
    </source>
</reference>
<feature type="region of interest" description="Disordered" evidence="1">
    <location>
        <begin position="45"/>
        <end position="65"/>
    </location>
</feature>
<evidence type="ECO:0000256" key="1">
    <source>
        <dbReference type="SAM" id="MobiDB-lite"/>
    </source>
</evidence>
<gene>
    <name evidence="2" type="ORF">L596_012789</name>
</gene>
<feature type="compositionally biased region" description="Polar residues" evidence="1">
    <location>
        <begin position="45"/>
        <end position="60"/>
    </location>
</feature>
<sequence length="222" mass="24576">MSPRQQHASYKRSFAEVGETPRSTPPPIPLVGEARYYADWQQWARQTSETPVSTSAPRQTDTSERPVTVVRIAPCSGEDQIRAVPMGYDPRQAARPIGILRAPPAAVRLPSSAPASAQPRRASLPTAAVPNNTRTRTAEQTTQSALTVATMDQPTAPKRSRRMVSMTDPYGRQYQFDPMWYFFQRAQTVERAMANLRESTYIATTELQGLARAIHAHADGPV</sequence>
<evidence type="ECO:0000313" key="3">
    <source>
        <dbReference type="Proteomes" id="UP000298663"/>
    </source>
</evidence>
<keyword evidence="3" id="KW-1185">Reference proteome</keyword>
<accession>A0A4V6XWF6</accession>
<proteinExistence type="predicted"/>
<organism evidence="2 3">
    <name type="scientific">Steinernema carpocapsae</name>
    <name type="common">Entomopathogenic nematode</name>
    <dbReference type="NCBI Taxonomy" id="34508"/>
    <lineage>
        <taxon>Eukaryota</taxon>
        <taxon>Metazoa</taxon>
        <taxon>Ecdysozoa</taxon>
        <taxon>Nematoda</taxon>
        <taxon>Chromadorea</taxon>
        <taxon>Rhabditida</taxon>
        <taxon>Tylenchina</taxon>
        <taxon>Panagrolaimomorpha</taxon>
        <taxon>Strongyloidoidea</taxon>
        <taxon>Steinernematidae</taxon>
        <taxon>Steinernema</taxon>
    </lineage>
</organism>
<evidence type="ECO:0000313" key="2">
    <source>
        <dbReference type="EMBL" id="TKR88565.1"/>
    </source>
</evidence>
<reference evidence="2 3" key="2">
    <citation type="journal article" date="2019" name="G3 (Bethesda)">
        <title>Hybrid Assembly of the Genome of the Entomopathogenic Nematode Steinernema carpocapsae Identifies the X-Chromosome.</title>
        <authorList>
            <person name="Serra L."/>
            <person name="Macchietto M."/>
            <person name="Macias-Munoz A."/>
            <person name="McGill C.J."/>
            <person name="Rodriguez I.M."/>
            <person name="Rodriguez B."/>
            <person name="Murad R."/>
            <person name="Mortazavi A."/>
        </authorList>
    </citation>
    <scope>NUCLEOTIDE SEQUENCE [LARGE SCALE GENOMIC DNA]</scope>
    <source>
        <strain evidence="2 3">ALL</strain>
    </source>
</reference>
<feature type="region of interest" description="Disordered" evidence="1">
    <location>
        <begin position="1"/>
        <end position="30"/>
    </location>
</feature>
<dbReference type="AlphaFoldDB" id="A0A4V6XWF6"/>
<dbReference type="Proteomes" id="UP000298663">
    <property type="component" value="Unassembled WGS sequence"/>
</dbReference>
<dbReference type="EMBL" id="AZBU02000003">
    <property type="protein sequence ID" value="TKR88565.1"/>
    <property type="molecule type" value="Genomic_DNA"/>
</dbReference>
<comment type="caution">
    <text evidence="2">The sequence shown here is derived from an EMBL/GenBank/DDBJ whole genome shotgun (WGS) entry which is preliminary data.</text>
</comment>
<name>A0A4V6XWF6_STECR</name>
<protein>
    <submittedName>
        <fullName evidence="2">Uncharacterized protein</fullName>
    </submittedName>
</protein>